<evidence type="ECO:0000313" key="1">
    <source>
        <dbReference type="EMBL" id="GGP77857.1"/>
    </source>
</evidence>
<dbReference type="EMBL" id="BMQW01000002">
    <property type="protein sequence ID" value="GGP77857.1"/>
    <property type="molecule type" value="Genomic_DNA"/>
</dbReference>
<accession>A0ABQ2QEX4</accession>
<comment type="caution">
    <text evidence="1">The sequence shown here is derived from an EMBL/GenBank/DDBJ whole genome shotgun (WGS) entry which is preliminary data.</text>
</comment>
<dbReference type="RefSeq" id="WP_188953517.1">
    <property type="nucleotide sequence ID" value="NZ_BMQW01000002.1"/>
</dbReference>
<gene>
    <name evidence="1" type="ORF">GCM10009410_07440</name>
</gene>
<dbReference type="Proteomes" id="UP000654004">
    <property type="component" value="Unassembled WGS sequence"/>
</dbReference>
<evidence type="ECO:0000313" key="2">
    <source>
        <dbReference type="Proteomes" id="UP000654004"/>
    </source>
</evidence>
<proteinExistence type="predicted"/>
<organism evidence="1 2">
    <name type="scientific">Shewanella ulleungensis</name>
    <dbReference type="NCBI Taxonomy" id="2282699"/>
    <lineage>
        <taxon>Bacteria</taxon>
        <taxon>Pseudomonadati</taxon>
        <taxon>Pseudomonadota</taxon>
        <taxon>Gammaproteobacteria</taxon>
        <taxon>Alteromonadales</taxon>
        <taxon>Shewanellaceae</taxon>
        <taxon>Shewanella</taxon>
    </lineage>
</organism>
<name>A0ABQ2QEX4_9GAMM</name>
<reference evidence="2" key="1">
    <citation type="journal article" date="2019" name="Int. J. Syst. Evol. Microbiol.">
        <title>The Global Catalogue of Microorganisms (GCM) 10K type strain sequencing project: providing services to taxonomists for standard genome sequencing and annotation.</title>
        <authorList>
            <consortium name="The Broad Institute Genomics Platform"/>
            <consortium name="The Broad Institute Genome Sequencing Center for Infectious Disease"/>
            <person name="Wu L."/>
            <person name="Ma J."/>
        </authorList>
    </citation>
    <scope>NUCLEOTIDE SEQUENCE [LARGE SCALE GENOMIC DNA]</scope>
    <source>
        <strain evidence="2">JCM 32305</strain>
    </source>
</reference>
<keyword evidence="2" id="KW-1185">Reference proteome</keyword>
<sequence>MSKMNLGQNIKTVNSMVAKLVEQCRQNIFFLAHLGCSQWDEVESRSSKYK</sequence>
<protein>
    <submittedName>
        <fullName evidence="1">Uncharacterized protein</fullName>
    </submittedName>
</protein>